<protein>
    <submittedName>
        <fullName evidence="3">Uncharacterized protein</fullName>
    </submittedName>
</protein>
<feature type="coiled-coil region" evidence="1">
    <location>
        <begin position="211"/>
        <end position="252"/>
    </location>
</feature>
<feature type="compositionally biased region" description="Polar residues" evidence="2">
    <location>
        <begin position="303"/>
        <end position="316"/>
    </location>
</feature>
<reference evidence="3" key="1">
    <citation type="submission" date="2022-07" db="EMBL/GenBank/DDBJ databases">
        <title>Fungi with potential for degradation of polypropylene.</title>
        <authorList>
            <person name="Gostincar C."/>
        </authorList>
    </citation>
    <scope>NUCLEOTIDE SEQUENCE</scope>
    <source>
        <strain evidence="3">EXF-13287</strain>
    </source>
</reference>
<evidence type="ECO:0000313" key="4">
    <source>
        <dbReference type="Proteomes" id="UP001174691"/>
    </source>
</evidence>
<keyword evidence="4" id="KW-1185">Reference proteome</keyword>
<organism evidence="3 4">
    <name type="scientific">Coniochaeta hoffmannii</name>
    <dbReference type="NCBI Taxonomy" id="91930"/>
    <lineage>
        <taxon>Eukaryota</taxon>
        <taxon>Fungi</taxon>
        <taxon>Dikarya</taxon>
        <taxon>Ascomycota</taxon>
        <taxon>Pezizomycotina</taxon>
        <taxon>Sordariomycetes</taxon>
        <taxon>Sordariomycetidae</taxon>
        <taxon>Coniochaetales</taxon>
        <taxon>Coniochaetaceae</taxon>
        <taxon>Coniochaeta</taxon>
    </lineage>
</organism>
<dbReference type="Proteomes" id="UP001174691">
    <property type="component" value="Unassembled WGS sequence"/>
</dbReference>
<sequence>MVVTQGHGSPGGIKITKARSKVVKPILKKLSYSEKGSLDLDRGWDEQELDGVWEPIGMGKSAKDVSFNFGTAGARGSSGGRSALSGKEAVTTGGSSGNVVRKPFHQHGRSHSGNSVATNGSGGMRASSKSDLHLNLTLSELESPVGSLSGTPTLVSAATAPATIASPTSSAPMSPLRTSLDAMGIPTPRLRSRSEVDTAVRQEQIRQARRKFEERERVKELKYEREEVERRNRQANKEAARIERETKEWYKATGVSSGGAVGFASCGGGNNGSSVNLSSSLHGDSILQAPPSCAQMPGRPSASRRTTPTSIASASVPTHPLGRSVGAGVFGGKSRKGSFGVAGTTAGSSRPDFLAGGYPSTHGSSSRKNSGFGRENQANVGDAEKGLPYDSLPPEQDMPRFGRSIDEAEDDGAWSSERPRHSHSNNAKKKTQTAWQGFVLWLRTRIFKLRRR</sequence>
<evidence type="ECO:0000313" key="3">
    <source>
        <dbReference type="EMBL" id="KAJ9151720.1"/>
    </source>
</evidence>
<keyword evidence="1" id="KW-0175">Coiled coil</keyword>
<feature type="compositionally biased region" description="Basic and acidic residues" evidence="2">
    <location>
        <begin position="397"/>
        <end position="406"/>
    </location>
</feature>
<feature type="region of interest" description="Disordered" evidence="2">
    <location>
        <begin position="74"/>
        <end position="128"/>
    </location>
</feature>
<evidence type="ECO:0000256" key="1">
    <source>
        <dbReference type="SAM" id="Coils"/>
    </source>
</evidence>
<feature type="region of interest" description="Disordered" evidence="2">
    <location>
        <begin position="292"/>
        <end position="431"/>
    </location>
</feature>
<feature type="compositionally biased region" description="Low complexity" evidence="2">
    <location>
        <begin position="74"/>
        <end position="86"/>
    </location>
</feature>
<gene>
    <name evidence="3" type="ORF">NKR19_g4713</name>
</gene>
<comment type="caution">
    <text evidence="3">The sequence shown here is derived from an EMBL/GenBank/DDBJ whole genome shotgun (WGS) entry which is preliminary data.</text>
</comment>
<evidence type="ECO:0000256" key="2">
    <source>
        <dbReference type="SAM" id="MobiDB-lite"/>
    </source>
</evidence>
<feature type="compositionally biased region" description="Basic residues" evidence="2">
    <location>
        <begin position="420"/>
        <end position="431"/>
    </location>
</feature>
<name>A0AA38RP70_9PEZI</name>
<accession>A0AA38RP70</accession>
<feature type="region of interest" description="Disordered" evidence="2">
    <location>
        <begin position="166"/>
        <end position="185"/>
    </location>
</feature>
<feature type="compositionally biased region" description="Low complexity" evidence="2">
    <location>
        <begin position="166"/>
        <end position="175"/>
    </location>
</feature>
<dbReference type="AlphaFoldDB" id="A0AA38RP70"/>
<proteinExistence type="predicted"/>
<dbReference type="EMBL" id="JANBVN010000060">
    <property type="protein sequence ID" value="KAJ9151720.1"/>
    <property type="molecule type" value="Genomic_DNA"/>
</dbReference>